<feature type="binding site" evidence="4">
    <location>
        <position position="263"/>
    </location>
    <ligand>
        <name>S-adenosyl-L-methionine</name>
        <dbReference type="ChEBI" id="CHEBI:59789"/>
    </ligand>
</feature>
<dbReference type="SUPFAM" id="SSF53335">
    <property type="entry name" value="S-adenosyl-L-methionine-dependent methyltransferases"/>
    <property type="match status" value="1"/>
</dbReference>
<evidence type="ECO:0000313" key="5">
    <source>
        <dbReference type="EMBL" id="ARU02820.1"/>
    </source>
</evidence>
<dbReference type="Proteomes" id="UP000195273">
    <property type="component" value="Chromosome"/>
</dbReference>
<dbReference type="InterPro" id="IPR029063">
    <property type="entry name" value="SAM-dependent_MTases_sf"/>
</dbReference>
<dbReference type="InterPro" id="IPR010280">
    <property type="entry name" value="U5_MeTrfase_fam"/>
</dbReference>
<comment type="similarity">
    <text evidence="4">Belongs to the class I-like SAM-binding methyltransferase superfamily. RNA M5U methyltransferase family.</text>
</comment>
<dbReference type="RefSeq" id="WP_087211453.1">
    <property type="nucleotide sequence ID" value="NZ_CP021431.1"/>
</dbReference>
<dbReference type="Gene3D" id="2.40.50.1070">
    <property type="match status" value="1"/>
</dbReference>
<feature type="binding site" evidence="4">
    <location>
        <position position="236"/>
    </location>
    <ligand>
        <name>S-adenosyl-L-methionine</name>
        <dbReference type="ChEBI" id="CHEBI:59789"/>
    </ligand>
</feature>
<dbReference type="OrthoDB" id="9804590at2"/>
<evidence type="ECO:0000256" key="4">
    <source>
        <dbReference type="PROSITE-ProRule" id="PRU01024"/>
    </source>
</evidence>
<gene>
    <name evidence="5" type="primary">rlmD</name>
    <name evidence="5" type="ORF">LOKVESSMR4R_03551</name>
</gene>
<keyword evidence="6" id="KW-1185">Reference proteome</keyword>
<feature type="active site" description="Nucleophile" evidence="4">
    <location>
        <position position="357"/>
    </location>
</feature>
<feature type="binding site" evidence="4">
    <location>
        <position position="331"/>
    </location>
    <ligand>
        <name>S-adenosyl-L-methionine</name>
        <dbReference type="ChEBI" id="CHEBI:59789"/>
    </ligand>
</feature>
<dbReference type="EC" id="2.1.1.190" evidence="5"/>
<protein>
    <submittedName>
        <fullName evidence="5">23S rRNA (Uracil(1939)-C(5))-methyltransferase RlmD</fullName>
        <ecNumber evidence="5">2.1.1.190</ecNumber>
    </submittedName>
</protein>
<dbReference type="GO" id="GO:0070475">
    <property type="term" value="P:rRNA base methylation"/>
    <property type="evidence" value="ECO:0007669"/>
    <property type="project" value="TreeGrafter"/>
</dbReference>
<accession>A0A1Y0EHC1</accession>
<dbReference type="PANTHER" id="PTHR11061:SF49">
    <property type="entry name" value="23S RRNA (URACIL(1939)-C(5))-METHYLTRANSFERASE RLMD"/>
    <property type="match status" value="1"/>
</dbReference>
<keyword evidence="2 4" id="KW-0808">Transferase</keyword>
<dbReference type="GO" id="GO:0070041">
    <property type="term" value="F:rRNA (uridine-C5-)-methyltransferase activity"/>
    <property type="evidence" value="ECO:0007669"/>
    <property type="project" value="TreeGrafter"/>
</dbReference>
<reference evidence="5 6" key="1">
    <citation type="submission" date="2017-05" db="EMBL/GenBank/DDBJ databases">
        <title>Genome Sequence of Loktanella vestfoldensis Strain SMR4r Isolated from a Culture of the Diatom Skeletonema marinoi.</title>
        <authorList>
            <person name="Topel M."/>
            <person name="Pinder M.I.M."/>
            <person name="Johansson O.N."/>
            <person name="Kourtchenko O."/>
            <person name="Godhe A."/>
            <person name="Clarke A.K."/>
        </authorList>
    </citation>
    <scope>NUCLEOTIDE SEQUENCE [LARGE SCALE GENOMIC DNA]</scope>
    <source>
        <strain evidence="5 6">SMR4r</strain>
    </source>
</reference>
<dbReference type="Gene3D" id="3.40.50.150">
    <property type="entry name" value="Vaccinia Virus protein VP39"/>
    <property type="match status" value="1"/>
</dbReference>
<dbReference type="PROSITE" id="PS51687">
    <property type="entry name" value="SAM_MT_RNA_M5U"/>
    <property type="match status" value="1"/>
</dbReference>
<dbReference type="KEGG" id="lvs:LOKVESSMR4R_03551"/>
<organism evidence="5 6">
    <name type="scientific">Yoonia vestfoldensis</name>
    <dbReference type="NCBI Taxonomy" id="245188"/>
    <lineage>
        <taxon>Bacteria</taxon>
        <taxon>Pseudomonadati</taxon>
        <taxon>Pseudomonadota</taxon>
        <taxon>Alphaproteobacteria</taxon>
        <taxon>Rhodobacterales</taxon>
        <taxon>Paracoccaceae</taxon>
        <taxon>Yoonia</taxon>
    </lineage>
</organism>
<proteinExistence type="inferred from homology"/>
<evidence type="ECO:0000256" key="2">
    <source>
        <dbReference type="ARBA" id="ARBA00022679"/>
    </source>
</evidence>
<dbReference type="STRING" id="1122181.GCA_000382265_01006"/>
<keyword evidence="3 4" id="KW-0949">S-adenosyl-L-methionine</keyword>
<evidence type="ECO:0000313" key="6">
    <source>
        <dbReference type="Proteomes" id="UP000195273"/>
    </source>
</evidence>
<dbReference type="Pfam" id="PF05958">
    <property type="entry name" value="tRNA_U5-meth_tr"/>
    <property type="match status" value="1"/>
</dbReference>
<feature type="binding site" evidence="4">
    <location>
        <position position="283"/>
    </location>
    <ligand>
        <name>S-adenosyl-L-methionine</name>
        <dbReference type="ChEBI" id="CHEBI:59789"/>
    </ligand>
</feature>
<dbReference type="CDD" id="cd02440">
    <property type="entry name" value="AdoMet_MTases"/>
    <property type="match status" value="1"/>
</dbReference>
<dbReference type="PANTHER" id="PTHR11061">
    <property type="entry name" value="RNA M5U METHYLTRANSFERASE"/>
    <property type="match status" value="1"/>
</dbReference>
<keyword evidence="1 4" id="KW-0489">Methyltransferase</keyword>
<sequence length="400" mass="42680">MLTIESLTHLGLGRASDGRSLIARVLPGEEIDVAQDGTMRIVTPSVDRVAAPCRHFKTCGGCAMQHASDDFVASWKQDIVARALAAHGLHPAFRAVATSPVQSRRRAKFAGRRTKKGALVGFHGKASHVLIDVPDCQLVTPALLAAMPALQELTLLAASRKGEVDLTVTETALGADVLVGTDKDLTPDLRVTLAALANAHGLSRLVWNDEPVVTINPPHQDFGGTKVTPPPGAFLQATKQGEAALLAAVDEITQGAARIVDLFAGCGTFTLPLATRAEAHAVESDSAMLTALDRGWRAGRSLRKVTTEARDLFRRPLEPDELGKYDAAVIDPPRAGAEAQIAALARSDIKTIAMVSCNPVTFARDAKVLVDAGFAMPWVQVVDQFRWSPHVEIVSPFTRK</sequence>
<evidence type="ECO:0000256" key="3">
    <source>
        <dbReference type="ARBA" id="ARBA00022691"/>
    </source>
</evidence>
<dbReference type="AlphaFoldDB" id="A0A1Y0EHC1"/>
<evidence type="ECO:0000256" key="1">
    <source>
        <dbReference type="ARBA" id="ARBA00022603"/>
    </source>
</evidence>
<name>A0A1Y0EHC1_9RHOB</name>
<dbReference type="EMBL" id="CP021431">
    <property type="protein sequence ID" value="ARU02820.1"/>
    <property type="molecule type" value="Genomic_DNA"/>
</dbReference>